<dbReference type="RefSeq" id="WP_142454383.1">
    <property type="nucleotide sequence ID" value="NZ_FXTP01000007.1"/>
</dbReference>
<dbReference type="GO" id="GO:0016811">
    <property type="term" value="F:hydrolase activity, acting on carbon-nitrogen (but not peptide) bonds, in linear amides"/>
    <property type="evidence" value="ECO:0007669"/>
    <property type="project" value="InterPro"/>
</dbReference>
<sequence>MKTTIAAIQLNSQPKLNQNLDQIYHFIKEAAEEGAKLVGLPENFAFYGDDEAMVSQASEISGQVEEKLPEWAQEFGVYILAGGYPVPAENGKVYNHAIMVNPEGETIASYNKMHLFDVSLSEDEKYGESDYTQAGKPEPVVVGTPDLPKMGLSICYDVRFPELYRKQAEAGAELLTVPSAFTQTTGSDHWEVLLRARAIENTAYLIAPAQTGTHGEYRKTFGHAMIIDPWGKVLADAGIMPGVITAEVDLDYLEDVRKKLPSLRHRVL</sequence>
<dbReference type="InterPro" id="IPR001110">
    <property type="entry name" value="UPF0012_CS"/>
</dbReference>
<reference evidence="4 5" key="1">
    <citation type="submission" date="2017-05" db="EMBL/GenBank/DDBJ databases">
        <authorList>
            <person name="Varghese N."/>
            <person name="Submissions S."/>
        </authorList>
    </citation>
    <scope>NUCLEOTIDE SEQUENCE [LARGE SCALE GENOMIC DNA]</scope>
    <source>
        <strain evidence="4 5">DSM 21985</strain>
    </source>
</reference>
<comment type="similarity">
    <text evidence="1">Belongs to the carbon-nitrogen hydrolase superfamily. NIT1/NIT2 family.</text>
</comment>
<dbReference type="InterPro" id="IPR036526">
    <property type="entry name" value="C-N_Hydrolase_sf"/>
</dbReference>
<dbReference type="PROSITE" id="PS50263">
    <property type="entry name" value="CN_HYDROLASE"/>
    <property type="match status" value="1"/>
</dbReference>
<feature type="domain" description="CN hydrolase" evidence="3">
    <location>
        <begin position="3"/>
        <end position="250"/>
    </location>
</feature>
<accession>A0A521D5K4</accession>
<dbReference type="PANTHER" id="PTHR23088:SF27">
    <property type="entry name" value="DEAMINATED GLUTATHIONE AMIDASE"/>
    <property type="match status" value="1"/>
</dbReference>
<dbReference type="InterPro" id="IPR045254">
    <property type="entry name" value="Nit1/2_C-N_Hydrolase"/>
</dbReference>
<proteinExistence type="inferred from homology"/>
<dbReference type="OrthoDB" id="9811121at2"/>
<dbReference type="Gene3D" id="3.60.110.10">
    <property type="entry name" value="Carbon-nitrogen hydrolase"/>
    <property type="match status" value="1"/>
</dbReference>
<evidence type="ECO:0000259" key="3">
    <source>
        <dbReference type="PROSITE" id="PS50263"/>
    </source>
</evidence>
<evidence type="ECO:0000256" key="1">
    <source>
        <dbReference type="ARBA" id="ARBA00010613"/>
    </source>
</evidence>
<evidence type="ECO:0000256" key="2">
    <source>
        <dbReference type="ARBA" id="ARBA00022801"/>
    </source>
</evidence>
<evidence type="ECO:0000313" key="5">
    <source>
        <dbReference type="Proteomes" id="UP000317557"/>
    </source>
</evidence>
<dbReference type="AlphaFoldDB" id="A0A521D5K4"/>
<name>A0A521D5K4_9BACT</name>
<dbReference type="InterPro" id="IPR003010">
    <property type="entry name" value="C-N_Hydrolase"/>
</dbReference>
<organism evidence="4 5">
    <name type="scientific">Gracilimonas mengyeensis</name>
    <dbReference type="NCBI Taxonomy" id="1302730"/>
    <lineage>
        <taxon>Bacteria</taxon>
        <taxon>Pseudomonadati</taxon>
        <taxon>Balneolota</taxon>
        <taxon>Balneolia</taxon>
        <taxon>Balneolales</taxon>
        <taxon>Balneolaceae</taxon>
        <taxon>Gracilimonas</taxon>
    </lineage>
</organism>
<evidence type="ECO:0000313" key="4">
    <source>
        <dbReference type="EMBL" id="SMO66968.1"/>
    </source>
</evidence>
<dbReference type="Proteomes" id="UP000317557">
    <property type="component" value="Unassembled WGS sequence"/>
</dbReference>
<gene>
    <name evidence="4" type="ORF">SAMN06265219_107144</name>
</gene>
<protein>
    <submittedName>
        <fullName evidence="4">Predicted amidohydrolase</fullName>
    </submittedName>
</protein>
<keyword evidence="5" id="KW-1185">Reference proteome</keyword>
<dbReference type="SUPFAM" id="SSF56317">
    <property type="entry name" value="Carbon-nitrogen hydrolase"/>
    <property type="match status" value="1"/>
</dbReference>
<dbReference type="PROSITE" id="PS01227">
    <property type="entry name" value="UPF0012"/>
    <property type="match status" value="1"/>
</dbReference>
<keyword evidence="2 4" id="KW-0378">Hydrolase</keyword>
<dbReference type="Pfam" id="PF00795">
    <property type="entry name" value="CN_hydrolase"/>
    <property type="match status" value="1"/>
</dbReference>
<dbReference type="PANTHER" id="PTHR23088">
    <property type="entry name" value="NITRILASE-RELATED"/>
    <property type="match status" value="1"/>
</dbReference>
<dbReference type="EMBL" id="FXTP01000007">
    <property type="protein sequence ID" value="SMO66968.1"/>
    <property type="molecule type" value="Genomic_DNA"/>
</dbReference>
<dbReference type="CDD" id="cd07572">
    <property type="entry name" value="nit"/>
    <property type="match status" value="1"/>
</dbReference>